<sequence length="423" mass="46851">MAFGIIPTADAFLPTDTNTQIAVLGGAVSSLILLDYITTPSLAVAGTAALLAAGWLHHRWETRASRHGYLLDEPYTFVDGAATATQEGNANWALTGFLRHCHAIAADAIVTESTSEQYRIIKIPNYNAGAVRKQLDPMSMIMGIELNRMQFIPMLTAGISALLVHRPSEQWQAVTFDYSQLIGGELVGYLGKDILGNPMTYRVEHALHILYAGKSGAGKTEAMLNDMESMRHSGTPVEIYIVDPKNSAQLKRQTSHFYTESIEAGIKKLSDLMKICDARGQKYSDAGCDDFFEYRKTVDPNEPAMFFYIDELAEFFMEDLEEELEKGQHKRHKRARHIVQLSIQKQRAFGLFMRLVTQTPKASIIDTLVSNNTSARIVCAVEDDDASEVAGVKGAERLPMKGGVIFKYQDKFILGRAAYLKAA</sequence>
<keyword evidence="2 3" id="KW-0067">ATP-binding</keyword>
<evidence type="ECO:0000313" key="5">
    <source>
        <dbReference type="EMBL" id="OQX03438.1"/>
    </source>
</evidence>
<dbReference type="GO" id="GO:0005524">
    <property type="term" value="F:ATP binding"/>
    <property type="evidence" value="ECO:0007669"/>
    <property type="project" value="UniProtKB-UniRule"/>
</dbReference>
<accession>A0A1Y1QE83</accession>
<evidence type="ECO:0000256" key="3">
    <source>
        <dbReference type="PROSITE-ProRule" id="PRU00289"/>
    </source>
</evidence>
<organism evidence="5 6">
    <name type="scientific">Thiothrix lacustris</name>
    <dbReference type="NCBI Taxonomy" id="525917"/>
    <lineage>
        <taxon>Bacteria</taxon>
        <taxon>Pseudomonadati</taxon>
        <taxon>Pseudomonadota</taxon>
        <taxon>Gammaproteobacteria</taxon>
        <taxon>Thiotrichales</taxon>
        <taxon>Thiotrichaceae</taxon>
        <taxon>Thiothrix</taxon>
    </lineage>
</organism>
<dbReference type="InterPro" id="IPR050206">
    <property type="entry name" value="FtsK/SpoIIIE/SftA"/>
</dbReference>
<name>A0A1Y1QE83_9GAMM</name>
<reference evidence="5 6" key="1">
    <citation type="submission" date="2017-01" db="EMBL/GenBank/DDBJ databases">
        <title>Novel large sulfur bacteria in the metagenomes of groundwater-fed chemosynthetic microbial mats in the Lake Huron basin.</title>
        <authorList>
            <person name="Sharrar A.M."/>
            <person name="Flood B.E."/>
            <person name="Bailey J.V."/>
            <person name="Jones D.S."/>
            <person name="Biddanda B."/>
            <person name="Ruberg S.A."/>
            <person name="Marcus D.N."/>
            <person name="Dick G.J."/>
        </authorList>
    </citation>
    <scope>NUCLEOTIDE SEQUENCE [LARGE SCALE GENOMIC DNA]</scope>
    <source>
        <strain evidence="5">A8</strain>
    </source>
</reference>
<dbReference type="SUPFAM" id="SSF52540">
    <property type="entry name" value="P-loop containing nucleoside triphosphate hydrolases"/>
    <property type="match status" value="1"/>
</dbReference>
<dbReference type="Gene3D" id="3.40.50.300">
    <property type="entry name" value="P-loop containing nucleotide triphosphate hydrolases"/>
    <property type="match status" value="1"/>
</dbReference>
<comment type="caution">
    <text evidence="5">The sequence shown here is derived from an EMBL/GenBank/DDBJ whole genome shotgun (WGS) entry which is preliminary data.</text>
</comment>
<proteinExistence type="predicted"/>
<protein>
    <recommendedName>
        <fullName evidence="4">FtsK domain-containing protein</fullName>
    </recommendedName>
</protein>
<evidence type="ECO:0000256" key="1">
    <source>
        <dbReference type="ARBA" id="ARBA00022741"/>
    </source>
</evidence>
<dbReference type="PROSITE" id="PS50901">
    <property type="entry name" value="FTSK"/>
    <property type="match status" value="1"/>
</dbReference>
<dbReference type="EMBL" id="MTEJ01000407">
    <property type="protein sequence ID" value="OQX03438.1"/>
    <property type="molecule type" value="Genomic_DNA"/>
</dbReference>
<evidence type="ECO:0000256" key="2">
    <source>
        <dbReference type="ARBA" id="ARBA00022840"/>
    </source>
</evidence>
<dbReference type="GO" id="GO:0003677">
    <property type="term" value="F:DNA binding"/>
    <property type="evidence" value="ECO:0007669"/>
    <property type="project" value="InterPro"/>
</dbReference>
<dbReference type="PANTHER" id="PTHR22683:SF41">
    <property type="entry name" value="DNA TRANSLOCASE FTSK"/>
    <property type="match status" value="1"/>
</dbReference>
<gene>
    <name evidence="5" type="ORF">BWK73_39565</name>
</gene>
<dbReference type="Proteomes" id="UP000192491">
    <property type="component" value="Unassembled WGS sequence"/>
</dbReference>
<evidence type="ECO:0000259" key="4">
    <source>
        <dbReference type="PROSITE" id="PS50901"/>
    </source>
</evidence>
<dbReference type="AlphaFoldDB" id="A0A1Y1QE83"/>
<dbReference type="InterPro" id="IPR002543">
    <property type="entry name" value="FtsK_dom"/>
</dbReference>
<dbReference type="PANTHER" id="PTHR22683">
    <property type="entry name" value="SPORULATION PROTEIN RELATED"/>
    <property type="match status" value="1"/>
</dbReference>
<feature type="binding site" evidence="3">
    <location>
        <begin position="213"/>
        <end position="220"/>
    </location>
    <ligand>
        <name>ATP</name>
        <dbReference type="ChEBI" id="CHEBI:30616"/>
    </ligand>
</feature>
<keyword evidence="1 3" id="KW-0547">Nucleotide-binding</keyword>
<feature type="domain" description="FtsK" evidence="4">
    <location>
        <begin position="196"/>
        <end position="388"/>
    </location>
</feature>
<evidence type="ECO:0000313" key="6">
    <source>
        <dbReference type="Proteomes" id="UP000192491"/>
    </source>
</evidence>
<dbReference type="InterPro" id="IPR027417">
    <property type="entry name" value="P-loop_NTPase"/>
</dbReference>